<comment type="caution">
    <text evidence="3">The sequence shown here is derived from an EMBL/GenBank/DDBJ whole genome shotgun (WGS) entry which is preliminary data.</text>
</comment>
<dbReference type="Proteomes" id="UP000011096">
    <property type="component" value="Unassembled WGS sequence"/>
</dbReference>
<reference evidence="3 4" key="1">
    <citation type="submission" date="2012-08" db="EMBL/GenBank/DDBJ databases">
        <authorList>
            <person name="Gan P.H.P."/>
            <person name="Ikeda K."/>
            <person name="Irieda H."/>
            <person name="Narusaka M."/>
            <person name="O'Connell R.J."/>
            <person name="Narusaka Y."/>
            <person name="Takano Y."/>
            <person name="Kubo Y."/>
            <person name="Shirasu K."/>
        </authorList>
    </citation>
    <scope>NUCLEOTIDE SEQUENCE [LARGE SCALE GENOMIC DNA]</scope>
    <source>
        <strain evidence="3 4">Nara gc5</strain>
    </source>
</reference>
<dbReference type="InterPro" id="IPR002213">
    <property type="entry name" value="UDP_glucos_trans"/>
</dbReference>
<evidence type="ECO:0000259" key="2">
    <source>
        <dbReference type="Pfam" id="PF06722"/>
    </source>
</evidence>
<protein>
    <submittedName>
        <fullName evidence="3">UDP-glucosyltransferase A1</fullName>
    </submittedName>
</protein>
<dbReference type="OrthoDB" id="5835829at2759"/>
<sequence length="453" mass="49184">MGSIVNTQDSRPLLLVTSFPGDGHTGPLLRVAADLVQRGWDVAYLAASQYEPKIRAMGAEFFEAPDPFTPAKFAELGSQRDIPVGPRRYAHTIGCVFLDDLPARTETLQETLEVLRARDLGRQIVVVEDGPNMASVPWRYGRPLPRGFDEFPRTLGVSPCPLIMQSVDCAPTPLGLPPDTSDSGRLRNAALNQLINDGPFKKLHEKRDAVFRSLGCTSLPTHTVNDIFFVDYDQTLLLCSPSLEYDLSDKPSTVGFAGCLPRPPLGKDLAYPPWWSEVTNKGESGKKVVFVTQGTVNTDPEDLILPTVQGLADRDDVLVIVVLGSRGATLDVSRLPANARVLDYFPYNAVLAHADVFVSNAGYGGFTHAVVNGLPAVFAGQTEEKAEVAERGSVAGFAVNLRTQTPGAAAVRGAVDKVLADGRYKRRALELMAENEGMDSLGVIEERILWMIK</sequence>
<name>A0A7J6JQN1_COLFN</name>
<dbReference type="InterPro" id="IPR010610">
    <property type="entry name" value="EryCIII-like_C"/>
</dbReference>
<dbReference type="CDD" id="cd03784">
    <property type="entry name" value="GT1_Gtf-like"/>
    <property type="match status" value="1"/>
</dbReference>
<dbReference type="RefSeq" id="XP_031886405.1">
    <property type="nucleotide sequence ID" value="XM_032034507.1"/>
</dbReference>
<dbReference type="PANTHER" id="PTHR21015:SF22">
    <property type="entry name" value="GLYCOSYLTRANSFERASE"/>
    <property type="match status" value="1"/>
</dbReference>
<accession>A0A7J6JQN1</accession>
<keyword evidence="4" id="KW-1185">Reference proteome</keyword>
<organism evidence="3 4">
    <name type="scientific">Colletotrichum fructicola (strain Nara gc5)</name>
    <name type="common">Anthracnose fungus</name>
    <name type="synonym">Colletotrichum gloeosporioides (strain Nara gc5)</name>
    <dbReference type="NCBI Taxonomy" id="1213859"/>
    <lineage>
        <taxon>Eukaryota</taxon>
        <taxon>Fungi</taxon>
        <taxon>Dikarya</taxon>
        <taxon>Ascomycota</taxon>
        <taxon>Pezizomycotina</taxon>
        <taxon>Sordariomycetes</taxon>
        <taxon>Hypocreomycetidae</taxon>
        <taxon>Glomerellales</taxon>
        <taxon>Glomerellaceae</taxon>
        <taxon>Colletotrichum</taxon>
        <taxon>Colletotrichum gloeosporioides species complex</taxon>
    </lineage>
</organism>
<keyword evidence="1 3" id="KW-0808">Transferase</keyword>
<reference evidence="3 4" key="2">
    <citation type="submission" date="2020-04" db="EMBL/GenBank/DDBJ databases">
        <title>Genome sequencing and assembly of multiple isolates from the Colletotrichum gloeosporioides species complex.</title>
        <authorList>
            <person name="Gan P."/>
            <person name="Shirasu K."/>
        </authorList>
    </citation>
    <scope>NUCLEOTIDE SEQUENCE [LARGE SCALE GENOMIC DNA]</scope>
    <source>
        <strain evidence="3 4">Nara gc5</strain>
    </source>
</reference>
<gene>
    <name evidence="3" type="primary">ugtA1-2</name>
    <name evidence="3" type="ORF">CGGC5_v001452</name>
</gene>
<dbReference type="GO" id="GO:0016758">
    <property type="term" value="F:hexosyltransferase activity"/>
    <property type="evidence" value="ECO:0007669"/>
    <property type="project" value="UniProtKB-ARBA"/>
</dbReference>
<dbReference type="InParanoid" id="A0A7J6JQN1"/>
<evidence type="ECO:0000313" key="4">
    <source>
        <dbReference type="Proteomes" id="UP000011096"/>
    </source>
</evidence>
<dbReference type="SUPFAM" id="SSF53756">
    <property type="entry name" value="UDP-Glycosyltransferase/glycogen phosphorylase"/>
    <property type="match status" value="1"/>
</dbReference>
<evidence type="ECO:0000313" key="3">
    <source>
        <dbReference type="EMBL" id="KAF4492738.1"/>
    </source>
</evidence>
<dbReference type="Pfam" id="PF06722">
    <property type="entry name" value="EryCIII-like_C"/>
    <property type="match status" value="1"/>
</dbReference>
<dbReference type="PANTHER" id="PTHR21015">
    <property type="entry name" value="UDP-N-ACETYLGLUCOSAMINE--N-ACETYLMURAMYL-(PENTAPEPTIDE) PYROPHOSPHORYL-UNDECAPRENOL N-ACETYLGLUCOSAMINE TRANSFERASE 1"/>
    <property type="match status" value="1"/>
</dbReference>
<dbReference type="AlphaFoldDB" id="A0A7J6JQN1"/>
<proteinExistence type="predicted"/>
<dbReference type="GeneID" id="43618521"/>
<dbReference type="GO" id="GO:0008194">
    <property type="term" value="F:UDP-glycosyltransferase activity"/>
    <property type="evidence" value="ECO:0007669"/>
    <property type="project" value="InterPro"/>
</dbReference>
<evidence type="ECO:0000256" key="1">
    <source>
        <dbReference type="ARBA" id="ARBA00022679"/>
    </source>
</evidence>
<dbReference type="Gene3D" id="3.40.50.2000">
    <property type="entry name" value="Glycogen Phosphorylase B"/>
    <property type="match status" value="2"/>
</dbReference>
<dbReference type="EMBL" id="ANPB02000001">
    <property type="protein sequence ID" value="KAF4492738.1"/>
    <property type="molecule type" value="Genomic_DNA"/>
</dbReference>
<feature type="domain" description="Erythromycin biosynthesis protein CIII-like C-terminal" evidence="2">
    <location>
        <begin position="319"/>
        <end position="435"/>
    </location>
</feature>